<feature type="transmembrane region" description="Helical" evidence="1">
    <location>
        <begin position="12"/>
        <end position="31"/>
    </location>
</feature>
<keyword evidence="1" id="KW-0472">Membrane</keyword>
<protein>
    <recommendedName>
        <fullName evidence="4">YnbE-like lipoprotein</fullName>
    </recommendedName>
</protein>
<gene>
    <name evidence="2" type="ORF">FHS75_000137</name>
</gene>
<dbReference type="InterPro" id="IPR025985">
    <property type="entry name" value="YnbE"/>
</dbReference>
<dbReference type="EMBL" id="JACBZF010000001">
    <property type="protein sequence ID" value="NYH93832.1"/>
    <property type="molecule type" value="Genomic_DNA"/>
</dbReference>
<keyword evidence="3" id="KW-1185">Reference proteome</keyword>
<organism evidence="2 3">
    <name type="scientific">Novosphingobium marinum</name>
    <dbReference type="NCBI Taxonomy" id="1514948"/>
    <lineage>
        <taxon>Bacteria</taxon>
        <taxon>Pseudomonadati</taxon>
        <taxon>Pseudomonadota</taxon>
        <taxon>Alphaproteobacteria</taxon>
        <taxon>Sphingomonadales</taxon>
        <taxon>Sphingomonadaceae</taxon>
        <taxon>Novosphingobium</taxon>
    </lineage>
</organism>
<name>A0A7Z0BU16_9SPHN</name>
<evidence type="ECO:0008006" key="4">
    <source>
        <dbReference type="Google" id="ProtNLM"/>
    </source>
</evidence>
<accession>A0A7Z0BU16</accession>
<proteinExistence type="predicted"/>
<dbReference type="Pfam" id="PF13617">
    <property type="entry name" value="Lipoprotein_19"/>
    <property type="match status" value="1"/>
</dbReference>
<keyword evidence="1" id="KW-1133">Transmembrane helix</keyword>
<comment type="caution">
    <text evidence="2">The sequence shown here is derived from an EMBL/GenBank/DDBJ whole genome shotgun (WGS) entry which is preliminary data.</text>
</comment>
<evidence type="ECO:0000313" key="3">
    <source>
        <dbReference type="Proteomes" id="UP000522081"/>
    </source>
</evidence>
<dbReference type="PROSITE" id="PS51257">
    <property type="entry name" value="PROKAR_LIPOPROTEIN"/>
    <property type="match status" value="1"/>
</dbReference>
<dbReference type="RefSeq" id="WP_229735448.1">
    <property type="nucleotide sequence ID" value="NZ_BMGF01000001.1"/>
</dbReference>
<evidence type="ECO:0000313" key="2">
    <source>
        <dbReference type="EMBL" id="NYH93832.1"/>
    </source>
</evidence>
<sequence length="73" mass="7805">MTGSKRNDGRSGHGAWCAMAVVLAGASMLAGCISVNAPDEPIVIELNINIKQEVIYRLAADAENTIEENEDIF</sequence>
<evidence type="ECO:0000256" key="1">
    <source>
        <dbReference type="SAM" id="Phobius"/>
    </source>
</evidence>
<dbReference type="AlphaFoldDB" id="A0A7Z0BU16"/>
<keyword evidence="1" id="KW-0812">Transmembrane</keyword>
<dbReference type="Proteomes" id="UP000522081">
    <property type="component" value="Unassembled WGS sequence"/>
</dbReference>
<reference evidence="2 3" key="1">
    <citation type="submission" date="2020-07" db="EMBL/GenBank/DDBJ databases">
        <title>Genomic Encyclopedia of Type Strains, Phase IV (KMG-IV): sequencing the most valuable type-strain genomes for metagenomic binning, comparative biology and taxonomic classification.</title>
        <authorList>
            <person name="Goeker M."/>
        </authorList>
    </citation>
    <scope>NUCLEOTIDE SEQUENCE [LARGE SCALE GENOMIC DNA]</scope>
    <source>
        <strain evidence="2 3">DSM 29043</strain>
    </source>
</reference>